<name>A0ABD0LNQ3_9CAEN</name>
<reference evidence="1 2" key="1">
    <citation type="journal article" date="2023" name="Sci. Data">
        <title>Genome assembly of the Korean intertidal mud-creeper Batillaria attramentaria.</title>
        <authorList>
            <person name="Patra A.K."/>
            <person name="Ho P.T."/>
            <person name="Jun S."/>
            <person name="Lee S.J."/>
            <person name="Kim Y."/>
            <person name="Won Y.J."/>
        </authorList>
    </citation>
    <scope>NUCLEOTIDE SEQUENCE [LARGE SCALE GENOMIC DNA]</scope>
    <source>
        <strain evidence="1">Wonlab-2016</strain>
    </source>
</reference>
<protein>
    <submittedName>
        <fullName evidence="1">Uncharacterized protein</fullName>
    </submittedName>
</protein>
<organism evidence="1 2">
    <name type="scientific">Batillaria attramentaria</name>
    <dbReference type="NCBI Taxonomy" id="370345"/>
    <lineage>
        <taxon>Eukaryota</taxon>
        <taxon>Metazoa</taxon>
        <taxon>Spiralia</taxon>
        <taxon>Lophotrochozoa</taxon>
        <taxon>Mollusca</taxon>
        <taxon>Gastropoda</taxon>
        <taxon>Caenogastropoda</taxon>
        <taxon>Sorbeoconcha</taxon>
        <taxon>Cerithioidea</taxon>
        <taxon>Batillariidae</taxon>
        <taxon>Batillaria</taxon>
    </lineage>
</organism>
<dbReference type="EMBL" id="JACVVK020000034">
    <property type="protein sequence ID" value="KAK7500962.1"/>
    <property type="molecule type" value="Genomic_DNA"/>
</dbReference>
<keyword evidence="2" id="KW-1185">Reference proteome</keyword>
<evidence type="ECO:0000313" key="2">
    <source>
        <dbReference type="Proteomes" id="UP001519460"/>
    </source>
</evidence>
<evidence type="ECO:0000313" key="1">
    <source>
        <dbReference type="EMBL" id="KAK7500962.1"/>
    </source>
</evidence>
<dbReference type="AlphaFoldDB" id="A0ABD0LNQ3"/>
<sequence length="106" mass="11964">MYRFVDLGLTERGNWGLGEGGGDGDKETSYVHTVNVYLRGATDHVAEDFAAFLTEDFSLLFIQLSLRILLLPTSSPRWVRFYVAPLYPRPLLPTLNTPNQPLLHTL</sequence>
<accession>A0ABD0LNQ3</accession>
<gene>
    <name evidence="1" type="ORF">BaRGS_00007842</name>
</gene>
<dbReference type="Proteomes" id="UP001519460">
    <property type="component" value="Unassembled WGS sequence"/>
</dbReference>
<proteinExistence type="predicted"/>
<comment type="caution">
    <text evidence="1">The sequence shown here is derived from an EMBL/GenBank/DDBJ whole genome shotgun (WGS) entry which is preliminary data.</text>
</comment>